<dbReference type="PANTHER" id="PTHR43273:SF3">
    <property type="entry name" value="ANAEROBIC SULFATASE-MATURATING ENZYME HOMOLOG ASLB-RELATED"/>
    <property type="match status" value="1"/>
</dbReference>
<evidence type="ECO:0008006" key="12">
    <source>
        <dbReference type="Google" id="ProtNLM"/>
    </source>
</evidence>
<dbReference type="InterPro" id="IPR013785">
    <property type="entry name" value="Aldolase_TIM"/>
</dbReference>
<feature type="domain" description="Radical SAM core" evidence="8">
    <location>
        <begin position="20"/>
        <end position="209"/>
    </location>
</feature>
<dbReference type="InterPro" id="IPR047207">
    <property type="entry name" value="SPASM_anSME"/>
</dbReference>
<dbReference type="GO" id="GO:0046872">
    <property type="term" value="F:metal ion binding"/>
    <property type="evidence" value="ECO:0007669"/>
    <property type="project" value="UniProtKB-KW"/>
</dbReference>
<dbReference type="EMBL" id="FUWP01000017">
    <property type="protein sequence ID" value="SKA48420.1"/>
    <property type="molecule type" value="Genomic_DNA"/>
</dbReference>
<evidence type="ECO:0000256" key="5">
    <source>
        <dbReference type="ARBA" id="ARBA00023004"/>
    </source>
</evidence>
<comment type="cofactor">
    <cofactor evidence="1">
        <name>[4Fe-4S] cluster</name>
        <dbReference type="ChEBI" id="CHEBI:49883"/>
    </cofactor>
</comment>
<evidence type="ECO:0000256" key="4">
    <source>
        <dbReference type="ARBA" id="ARBA00022723"/>
    </source>
</evidence>
<organism evidence="10 11">
    <name type="scientific">Photobacterium toruni</name>
    <dbReference type="NCBI Taxonomy" id="1935446"/>
    <lineage>
        <taxon>Bacteria</taxon>
        <taxon>Pseudomonadati</taxon>
        <taxon>Pseudomonadota</taxon>
        <taxon>Gammaproteobacteria</taxon>
        <taxon>Vibrionales</taxon>
        <taxon>Vibrionaceae</taxon>
        <taxon>Photobacterium</taxon>
    </lineage>
</organism>
<evidence type="ECO:0000256" key="3">
    <source>
        <dbReference type="ARBA" id="ARBA00022691"/>
    </source>
</evidence>
<dbReference type="SFLD" id="SFLDG01072">
    <property type="entry name" value="dehydrogenase_like"/>
    <property type="match status" value="1"/>
</dbReference>
<keyword evidence="3" id="KW-0949">S-adenosyl-L-methionine</keyword>
<keyword evidence="5" id="KW-0408">Iron</keyword>
<proteinExistence type="inferred from homology"/>
<feature type="domain" description="4Fe4S-binding SPASM" evidence="9">
    <location>
        <begin position="302"/>
        <end position="362"/>
    </location>
</feature>
<dbReference type="InterPro" id="IPR023867">
    <property type="entry name" value="Sulphatase_maturase_rSAM"/>
</dbReference>
<comment type="similarity">
    <text evidence="7">Belongs to the radical SAM superfamily. Anaerobic sulfatase-maturating enzyme family.</text>
</comment>
<sequence>MALSSFHSQQARFHMMAKPTSYRCNLKCDYCFYLEKETVVGHANDNHCGSAASHMIPSATVASCDQMSDATLKRYVRHYIASQNSTDIDFSWQGGEPTLAGLDFYRNVVKYQAQYGAGKNITNSFQTNAVAINRQWAQFFAEHKFLIGVSVDGTPEVHDKYRISVNGKPTFERVKKAIELLLEYQVEFNILTVINDQNWNKGRETYRFLTSLGACHLQFIPIVEVQPQYQANNSSGHYSPQKDAPLTHFSVPADGYGQFMTEVFDEWLQHDVGTVFVRMFDSILATWLGYPASVCVQSKECGQAMVIEANGDIYSCDHYVYPANKLGNIATTELVKLATSKQQQRFGSAKSQKLTQQCQQCEVHGLCYGGCPKHRLVSVAGEKHKQNYLCGSYQQIFRHTAPAMHMMSQAIQQGGTAIDALPYLAQLRSA</sequence>
<name>A0A1T4U743_9GAMM</name>
<dbReference type="SFLD" id="SFLDS00029">
    <property type="entry name" value="Radical_SAM"/>
    <property type="match status" value="1"/>
</dbReference>
<dbReference type="InterPro" id="IPR058240">
    <property type="entry name" value="rSAM_sf"/>
</dbReference>
<dbReference type="GO" id="GO:0016491">
    <property type="term" value="F:oxidoreductase activity"/>
    <property type="evidence" value="ECO:0007669"/>
    <property type="project" value="InterPro"/>
</dbReference>
<evidence type="ECO:0000256" key="6">
    <source>
        <dbReference type="ARBA" id="ARBA00023014"/>
    </source>
</evidence>
<dbReference type="SFLD" id="SFLDF00285">
    <property type="entry name" value="anaerobic_Ser-type_sulfatase-m"/>
    <property type="match status" value="1"/>
</dbReference>
<dbReference type="Pfam" id="PF13186">
    <property type="entry name" value="SPASM"/>
    <property type="match status" value="1"/>
</dbReference>
<keyword evidence="2" id="KW-0004">4Fe-4S</keyword>
<dbReference type="InterPro" id="IPR034491">
    <property type="entry name" value="Anaerob_Ser_sulfatase-maturase"/>
</dbReference>
<dbReference type="PANTHER" id="PTHR43273">
    <property type="entry name" value="ANAEROBIC SULFATASE-MATURATING ENZYME HOMOLOG ASLB-RELATED"/>
    <property type="match status" value="1"/>
</dbReference>
<protein>
    <recommendedName>
        <fullName evidence="12">Anaerobic sulfatase-maturating enzyme</fullName>
    </recommendedName>
</protein>
<dbReference type="OrthoDB" id="9782387at2"/>
<evidence type="ECO:0000259" key="8">
    <source>
        <dbReference type="Pfam" id="PF04055"/>
    </source>
</evidence>
<dbReference type="Pfam" id="PF04055">
    <property type="entry name" value="Radical_SAM"/>
    <property type="match status" value="1"/>
</dbReference>
<evidence type="ECO:0000256" key="7">
    <source>
        <dbReference type="ARBA" id="ARBA00023601"/>
    </source>
</evidence>
<dbReference type="AlphaFoldDB" id="A0A1T4U743"/>
<dbReference type="NCBIfam" id="TIGR03942">
    <property type="entry name" value="sulfatase_rSAM"/>
    <property type="match status" value="1"/>
</dbReference>
<evidence type="ECO:0000313" key="10">
    <source>
        <dbReference type="EMBL" id="SKA48420.1"/>
    </source>
</evidence>
<gene>
    <name evidence="10" type="ORF">CZ814_02781</name>
</gene>
<dbReference type="SFLD" id="SFLDG01386">
    <property type="entry name" value="main_SPASM_domain-containing"/>
    <property type="match status" value="1"/>
</dbReference>
<accession>A0A1T4U743</accession>
<dbReference type="GO" id="GO:0051539">
    <property type="term" value="F:4 iron, 4 sulfur cluster binding"/>
    <property type="evidence" value="ECO:0007669"/>
    <property type="project" value="UniProtKB-KW"/>
</dbReference>
<evidence type="ECO:0000256" key="2">
    <source>
        <dbReference type="ARBA" id="ARBA00022485"/>
    </source>
</evidence>
<dbReference type="InterPro" id="IPR023885">
    <property type="entry name" value="4Fe4S-binding_SPASM_dom"/>
</dbReference>
<evidence type="ECO:0000313" key="11">
    <source>
        <dbReference type="Proteomes" id="UP000191116"/>
    </source>
</evidence>
<reference evidence="10 11" key="1">
    <citation type="submission" date="2017-02" db="EMBL/GenBank/DDBJ databases">
        <authorList>
            <person name="Peterson S.W."/>
        </authorList>
    </citation>
    <scope>NUCLEOTIDE SEQUENCE [LARGE SCALE GENOMIC DNA]</scope>
    <source>
        <strain evidence="10 11">CECT 9189</strain>
    </source>
</reference>
<dbReference type="NCBIfam" id="TIGR04085">
    <property type="entry name" value="rSAM_more_4Fe4S"/>
    <property type="match status" value="1"/>
</dbReference>
<dbReference type="RefSeq" id="WP_159447863.1">
    <property type="nucleotide sequence ID" value="NZ_AP024855.1"/>
</dbReference>
<dbReference type="SFLD" id="SFLDG01067">
    <property type="entry name" value="SPASM/twitch_domain_containing"/>
    <property type="match status" value="1"/>
</dbReference>
<dbReference type="CDD" id="cd21120">
    <property type="entry name" value="SPASM_anSME"/>
    <property type="match status" value="1"/>
</dbReference>
<evidence type="ECO:0000256" key="1">
    <source>
        <dbReference type="ARBA" id="ARBA00001966"/>
    </source>
</evidence>
<keyword evidence="6" id="KW-0411">Iron-sulfur</keyword>
<dbReference type="SFLD" id="SFLDG01384">
    <property type="entry name" value="thioether_bond_formation_requi"/>
    <property type="match status" value="1"/>
</dbReference>
<dbReference type="InterPro" id="IPR007197">
    <property type="entry name" value="rSAM"/>
</dbReference>
<dbReference type="Gene3D" id="3.20.20.70">
    <property type="entry name" value="Aldolase class I"/>
    <property type="match status" value="1"/>
</dbReference>
<dbReference type="Proteomes" id="UP000191116">
    <property type="component" value="Unassembled WGS sequence"/>
</dbReference>
<evidence type="ECO:0000259" key="9">
    <source>
        <dbReference type="Pfam" id="PF13186"/>
    </source>
</evidence>
<dbReference type="SUPFAM" id="SSF102114">
    <property type="entry name" value="Radical SAM enzymes"/>
    <property type="match status" value="1"/>
</dbReference>
<keyword evidence="4" id="KW-0479">Metal-binding</keyword>